<evidence type="ECO:0000256" key="1">
    <source>
        <dbReference type="SAM" id="Coils"/>
    </source>
</evidence>
<dbReference type="Pfam" id="PF00535">
    <property type="entry name" value="Glycos_transf_2"/>
    <property type="match status" value="1"/>
</dbReference>
<evidence type="ECO:0000259" key="2">
    <source>
        <dbReference type="Pfam" id="PF00535"/>
    </source>
</evidence>
<sequence length="404" mass="45334">MSSPRVSVVVAAYNHAAFVRECIESVQAQTFTDWELVVTDDGSHDGTADILRELAASDRRIRFHGFAVNQGACIAVNDAIARARGEFIAVLNSDDRWRADKLALQVAFLERHPECGAVFAKPRLIDERGAPFTDAGHKDYLIFEEANRSRQAWLDHFFHAGNCLCHPSVLIRRSCYDHVGCYDPRLAQLPDLDMWVRLCAHYEIHILDAQLVDFRILDGERNASAARPEVLAREPWERLQVLRHYLTDGLDGHVSPLPHPAQPQDEPSPRLRLAWTALAIGTPAHRALALEILHRALAPGEPVAAGAPELSAYLRLTGETDLFWQRHVAICHQLQRDVETLQDVVARQRAELASVNQALDLSQSRHASAEAALRDIQSSRSWTMTAPLRRLVRRVSGLRRKGDE</sequence>
<dbReference type="InterPro" id="IPR029044">
    <property type="entry name" value="Nucleotide-diphossugar_trans"/>
</dbReference>
<dbReference type="InterPro" id="IPR050834">
    <property type="entry name" value="Glycosyltransf_2"/>
</dbReference>
<comment type="caution">
    <text evidence="3">The sequence shown here is derived from an EMBL/GenBank/DDBJ whole genome shotgun (WGS) entry which is preliminary data.</text>
</comment>
<dbReference type="SUPFAM" id="SSF53448">
    <property type="entry name" value="Nucleotide-diphospho-sugar transferases"/>
    <property type="match status" value="1"/>
</dbReference>
<accession>A0A4R4AJU4</accession>
<feature type="coiled-coil region" evidence="1">
    <location>
        <begin position="331"/>
        <end position="358"/>
    </location>
</feature>
<organism evidence="3 4">
    <name type="scientific">Marichromatium gracile</name>
    <name type="common">Chromatium gracile</name>
    <dbReference type="NCBI Taxonomy" id="1048"/>
    <lineage>
        <taxon>Bacteria</taxon>
        <taxon>Pseudomonadati</taxon>
        <taxon>Pseudomonadota</taxon>
        <taxon>Gammaproteobacteria</taxon>
        <taxon>Chromatiales</taxon>
        <taxon>Chromatiaceae</taxon>
        <taxon>Marichromatium</taxon>
    </lineage>
</organism>
<keyword evidence="3" id="KW-0808">Transferase</keyword>
<protein>
    <submittedName>
        <fullName evidence="3">Glycosyl transferase family 2</fullName>
    </submittedName>
</protein>
<dbReference type="Gene3D" id="3.90.550.10">
    <property type="entry name" value="Spore Coat Polysaccharide Biosynthesis Protein SpsA, Chain A"/>
    <property type="match status" value="1"/>
</dbReference>
<dbReference type="Proteomes" id="UP000295247">
    <property type="component" value="Unassembled WGS sequence"/>
</dbReference>
<evidence type="ECO:0000313" key="3">
    <source>
        <dbReference type="EMBL" id="TCW39667.1"/>
    </source>
</evidence>
<feature type="domain" description="Glycosyltransferase 2-like" evidence="2">
    <location>
        <begin position="7"/>
        <end position="170"/>
    </location>
</feature>
<keyword evidence="1" id="KW-0175">Coiled coil</keyword>
<name>A0A4R4AJU4_MARGR</name>
<dbReference type="InterPro" id="IPR001173">
    <property type="entry name" value="Glyco_trans_2-like"/>
</dbReference>
<reference evidence="3 4" key="1">
    <citation type="submission" date="2019-03" db="EMBL/GenBank/DDBJ databases">
        <title>Genomic Encyclopedia of Type Strains, Phase IV (KMG-IV): sequencing the most valuable type-strain genomes for metagenomic binning, comparative biology and taxonomic classification.</title>
        <authorList>
            <person name="Goeker M."/>
        </authorList>
    </citation>
    <scope>NUCLEOTIDE SEQUENCE [LARGE SCALE GENOMIC DNA]</scope>
    <source>
        <strain evidence="3 4">DSM 203</strain>
    </source>
</reference>
<dbReference type="AlphaFoldDB" id="A0A4R4AJU4"/>
<gene>
    <name evidence="3" type="ORF">EDC29_10179</name>
</gene>
<dbReference type="RefSeq" id="WP_123139262.1">
    <property type="nucleotide sequence ID" value="NZ_NRRH01000030.1"/>
</dbReference>
<evidence type="ECO:0000313" key="4">
    <source>
        <dbReference type="Proteomes" id="UP000295247"/>
    </source>
</evidence>
<dbReference type="PANTHER" id="PTHR43685:SF2">
    <property type="entry name" value="GLYCOSYLTRANSFERASE 2-LIKE DOMAIN-CONTAINING PROTEIN"/>
    <property type="match status" value="1"/>
</dbReference>
<dbReference type="GO" id="GO:0016740">
    <property type="term" value="F:transferase activity"/>
    <property type="evidence" value="ECO:0007669"/>
    <property type="project" value="UniProtKB-KW"/>
</dbReference>
<dbReference type="PANTHER" id="PTHR43685">
    <property type="entry name" value="GLYCOSYLTRANSFERASE"/>
    <property type="match status" value="1"/>
</dbReference>
<dbReference type="EMBL" id="SMDC01000001">
    <property type="protein sequence ID" value="TCW39667.1"/>
    <property type="molecule type" value="Genomic_DNA"/>
</dbReference>
<proteinExistence type="predicted"/>